<comment type="caution">
    <text evidence="2">The sequence shown here is derived from an EMBL/GenBank/DDBJ whole genome shotgun (WGS) entry which is preliminary data.</text>
</comment>
<organism evidence="2 3">
    <name type="scientific">Symbiodinium microadriaticum</name>
    <name type="common">Dinoflagellate</name>
    <name type="synonym">Zooxanthella microadriatica</name>
    <dbReference type="NCBI Taxonomy" id="2951"/>
    <lineage>
        <taxon>Eukaryota</taxon>
        <taxon>Sar</taxon>
        <taxon>Alveolata</taxon>
        <taxon>Dinophyceae</taxon>
        <taxon>Suessiales</taxon>
        <taxon>Symbiodiniaceae</taxon>
        <taxon>Symbiodinium</taxon>
    </lineage>
</organism>
<dbReference type="Proteomes" id="UP000186817">
    <property type="component" value="Unassembled WGS sequence"/>
</dbReference>
<gene>
    <name evidence="2" type="ORF">AK812_SmicGene7689</name>
</gene>
<name>A0A1Q9EN07_SYMMI</name>
<sequence length="650" mass="72071">MLARVLIPAESSGLGPCRYLGYGGSPGRALAVAKVVLQRLPKASLLEVHCPAREAPALQRLASEEPRLRLPSDAQGKGRTFLHTLVTSAEEECQLPLRGVLLDLRGLVCVCFLVPFLGILFISVRSFRRHTRTMESAPAMETQPAAAEQPAEAALPAAETANEAPAPIAAPPGVPMKAPPPSLLAKEEPKETTPAPEIGQLITLSEDLQVVRFTNGIIHLKQKGKDPEVITPSMFEALVQSIRAQANAPAPSAMSGFTGLASTYRGSAPDTDLDPIEWGDMDPNFRQALQNSPELLKAYNTVWDNAEETLLAQVLYLPDKHLSYACYLLVVPRFFEEARDFEDYDPRFDELVQDSIRRRREDDRQQALRMYYIRLYGGDDADILAKLPRNYVDPKYVEEKEVGLKEVAKYDQLLLFAKKYDGKFSIPVRVNAYGSLGRFSGSRTVLPSWSVSWLRKAKQQELAKLFQQHGEQEDDLLWARFAQALEVQKQVCGLQANSDIAGLFRRVAELLKDPAGPAPDGALNALRAALRKEQAVVQDGLRVVLDHLEVGARCILLSDRRDFCIGIRRFLRENEDVDEDLVADWRPHKVASLFPLSQNAEQPWCVAEVTHSAVDPMSAAANLAAKEVFVIEKRLRSSQPRDPVEGAAYD</sequence>
<feature type="region of interest" description="Disordered" evidence="1">
    <location>
        <begin position="136"/>
        <end position="173"/>
    </location>
</feature>
<reference evidence="2 3" key="1">
    <citation type="submission" date="2016-02" db="EMBL/GenBank/DDBJ databases">
        <title>Genome analysis of coral dinoflagellate symbionts highlights evolutionary adaptations to a symbiotic lifestyle.</title>
        <authorList>
            <person name="Aranda M."/>
            <person name="Li Y."/>
            <person name="Liew Y.J."/>
            <person name="Baumgarten S."/>
            <person name="Simakov O."/>
            <person name="Wilson M."/>
            <person name="Piel J."/>
            <person name="Ashoor H."/>
            <person name="Bougouffa S."/>
            <person name="Bajic V.B."/>
            <person name="Ryu T."/>
            <person name="Ravasi T."/>
            <person name="Bayer T."/>
            <person name="Micklem G."/>
            <person name="Kim H."/>
            <person name="Bhak J."/>
            <person name="Lajeunesse T.C."/>
            <person name="Voolstra C.R."/>
        </authorList>
    </citation>
    <scope>NUCLEOTIDE SEQUENCE [LARGE SCALE GENOMIC DNA]</scope>
    <source>
        <strain evidence="2 3">CCMP2467</strain>
    </source>
</reference>
<dbReference type="OrthoDB" id="431446at2759"/>
<evidence type="ECO:0000256" key="1">
    <source>
        <dbReference type="SAM" id="MobiDB-lite"/>
    </source>
</evidence>
<accession>A0A1Q9EN07</accession>
<proteinExistence type="predicted"/>
<feature type="compositionally biased region" description="Low complexity" evidence="1">
    <location>
        <begin position="137"/>
        <end position="167"/>
    </location>
</feature>
<evidence type="ECO:0000313" key="3">
    <source>
        <dbReference type="Proteomes" id="UP000186817"/>
    </source>
</evidence>
<keyword evidence="3" id="KW-1185">Reference proteome</keyword>
<evidence type="ECO:0000313" key="2">
    <source>
        <dbReference type="EMBL" id="OLQ08768.1"/>
    </source>
</evidence>
<dbReference type="EMBL" id="LSRX01000110">
    <property type="protein sequence ID" value="OLQ08768.1"/>
    <property type="molecule type" value="Genomic_DNA"/>
</dbReference>
<dbReference type="AlphaFoldDB" id="A0A1Q9EN07"/>
<protein>
    <submittedName>
        <fullName evidence="2">Uncharacterized protein</fullName>
    </submittedName>
</protein>